<keyword evidence="5" id="KW-1185">Reference proteome</keyword>
<dbReference type="Gene3D" id="3.30.530.20">
    <property type="match status" value="1"/>
</dbReference>
<feature type="region of interest" description="Disordered" evidence="2">
    <location>
        <begin position="1"/>
        <end position="23"/>
    </location>
</feature>
<evidence type="ECO:0000259" key="3">
    <source>
        <dbReference type="Pfam" id="PF08327"/>
    </source>
</evidence>
<dbReference type="RefSeq" id="WP_189693828.1">
    <property type="nucleotide sequence ID" value="NZ_BNCM01000006.1"/>
</dbReference>
<dbReference type="Proteomes" id="UP000639051">
    <property type="component" value="Unassembled WGS sequence"/>
</dbReference>
<dbReference type="Pfam" id="PF08327">
    <property type="entry name" value="AHSA1"/>
    <property type="match status" value="1"/>
</dbReference>
<comment type="caution">
    <text evidence="4">The sequence shown here is derived from an EMBL/GenBank/DDBJ whole genome shotgun (WGS) entry which is preliminary data.</text>
</comment>
<evidence type="ECO:0000256" key="2">
    <source>
        <dbReference type="SAM" id="MobiDB-lite"/>
    </source>
</evidence>
<evidence type="ECO:0000313" key="5">
    <source>
        <dbReference type="Proteomes" id="UP000639051"/>
    </source>
</evidence>
<dbReference type="SUPFAM" id="SSF55961">
    <property type="entry name" value="Bet v1-like"/>
    <property type="match status" value="1"/>
</dbReference>
<sequence>MYELTEHDGTTTLTLTHDNSPTQDDAEKMVANVWAPVLADIKRVAEEGRL</sequence>
<name>A0ABS1K6M8_9MICC</name>
<reference evidence="4 5" key="1">
    <citation type="submission" date="2021-01" db="EMBL/GenBank/DDBJ databases">
        <title>Genome public.</title>
        <authorList>
            <person name="Liu C."/>
            <person name="Sun Q."/>
        </authorList>
    </citation>
    <scope>NUCLEOTIDE SEQUENCE [LARGE SCALE GENOMIC DNA]</scope>
    <source>
        <strain evidence="4 5">JC656</strain>
    </source>
</reference>
<comment type="similarity">
    <text evidence="1">Belongs to the AHA1 family.</text>
</comment>
<dbReference type="InterPro" id="IPR023393">
    <property type="entry name" value="START-like_dom_sf"/>
</dbReference>
<dbReference type="InterPro" id="IPR013538">
    <property type="entry name" value="ASHA1/2-like_C"/>
</dbReference>
<gene>
    <name evidence="4" type="ORF">JJE72_17095</name>
</gene>
<organism evidence="4 5">
    <name type="scientific">Sinomonas cellulolyticus</name>
    <dbReference type="NCBI Taxonomy" id="2801916"/>
    <lineage>
        <taxon>Bacteria</taxon>
        <taxon>Bacillati</taxon>
        <taxon>Actinomycetota</taxon>
        <taxon>Actinomycetes</taxon>
        <taxon>Micrococcales</taxon>
        <taxon>Micrococcaceae</taxon>
        <taxon>Sinomonas</taxon>
    </lineage>
</organism>
<proteinExistence type="inferred from homology"/>
<protein>
    <submittedName>
        <fullName evidence="4">SRPBCC domain-containing protein</fullName>
    </submittedName>
</protein>
<feature type="domain" description="Activator of Hsp90 ATPase homologue 1/2-like C-terminal" evidence="3">
    <location>
        <begin position="2"/>
        <end position="45"/>
    </location>
</feature>
<dbReference type="EMBL" id="JAERRC010000046">
    <property type="protein sequence ID" value="MBL0707213.1"/>
    <property type="molecule type" value="Genomic_DNA"/>
</dbReference>
<evidence type="ECO:0000256" key="1">
    <source>
        <dbReference type="ARBA" id="ARBA00006817"/>
    </source>
</evidence>
<accession>A0ABS1K6M8</accession>
<evidence type="ECO:0000313" key="4">
    <source>
        <dbReference type="EMBL" id="MBL0707213.1"/>
    </source>
</evidence>